<dbReference type="GO" id="GO:0008285">
    <property type="term" value="P:negative regulation of cell population proliferation"/>
    <property type="evidence" value="ECO:0007669"/>
    <property type="project" value="TreeGrafter"/>
</dbReference>
<evidence type="ECO:0000256" key="4">
    <source>
        <dbReference type="ARBA" id="ARBA00022771"/>
    </source>
</evidence>
<evidence type="ECO:0000259" key="7">
    <source>
        <dbReference type="PROSITE" id="PS50020"/>
    </source>
</evidence>
<dbReference type="Gene3D" id="4.10.1000.10">
    <property type="entry name" value="Zinc finger, CCCH-type"/>
    <property type="match status" value="1"/>
</dbReference>
<keyword evidence="4 6" id="KW-0863">Zinc-finger</keyword>
<feature type="zinc finger region" description="C3H1-type" evidence="6">
    <location>
        <begin position="250"/>
        <end position="278"/>
    </location>
</feature>
<name>A0A640KIV6_LEITA</name>
<dbReference type="GO" id="GO:0051252">
    <property type="term" value="P:regulation of RNA metabolic process"/>
    <property type="evidence" value="ECO:0007669"/>
    <property type="project" value="UniProtKB-ARBA"/>
</dbReference>
<dbReference type="SMART" id="SM00456">
    <property type="entry name" value="WW"/>
    <property type="match status" value="1"/>
</dbReference>
<feature type="domain" description="C3H1-type" evidence="8">
    <location>
        <begin position="250"/>
        <end position="278"/>
    </location>
</feature>
<evidence type="ECO:0008006" key="11">
    <source>
        <dbReference type="Google" id="ProtNLM"/>
    </source>
</evidence>
<evidence type="ECO:0000313" key="10">
    <source>
        <dbReference type="Proteomes" id="UP000419144"/>
    </source>
</evidence>
<dbReference type="SUPFAM" id="SSF51045">
    <property type="entry name" value="WW domain"/>
    <property type="match status" value="1"/>
</dbReference>
<evidence type="ECO:0000256" key="1">
    <source>
        <dbReference type="ARBA" id="ARBA00022553"/>
    </source>
</evidence>
<dbReference type="GO" id="GO:0010468">
    <property type="term" value="P:regulation of gene expression"/>
    <property type="evidence" value="ECO:0007669"/>
    <property type="project" value="UniProtKB-ARBA"/>
</dbReference>
<dbReference type="AlphaFoldDB" id="A0A640KIV6"/>
<dbReference type="EMBL" id="BLBS01000037">
    <property type="protein sequence ID" value="GET89656.1"/>
    <property type="molecule type" value="Genomic_DNA"/>
</dbReference>
<dbReference type="InterPro" id="IPR000571">
    <property type="entry name" value="Znf_CCCH"/>
</dbReference>
<dbReference type="InterPro" id="IPR030030">
    <property type="entry name" value="Sav"/>
</dbReference>
<dbReference type="SUPFAM" id="SSF90229">
    <property type="entry name" value="CCCH zinc finger"/>
    <property type="match status" value="1"/>
</dbReference>
<keyword evidence="10" id="KW-1185">Reference proteome</keyword>
<keyword evidence="2 6" id="KW-0479">Metal-binding</keyword>
<accession>A0A640KIV6</accession>
<dbReference type="Gene3D" id="2.20.70.10">
    <property type="match status" value="1"/>
</dbReference>
<evidence type="ECO:0000256" key="6">
    <source>
        <dbReference type="PROSITE-ProRule" id="PRU00723"/>
    </source>
</evidence>
<keyword evidence="3" id="KW-0677">Repeat</keyword>
<dbReference type="SMART" id="SM00356">
    <property type="entry name" value="ZnF_C3H1"/>
    <property type="match status" value="1"/>
</dbReference>
<dbReference type="FunFam" id="2.20.70.10:FF:000035">
    <property type="entry name" value="Salvador homolog 1 (Drosophila)"/>
    <property type="match status" value="1"/>
</dbReference>
<dbReference type="PANTHER" id="PTHR47522:SF2">
    <property type="entry name" value="PROTEIN SALVADOR HOMOLOG 1"/>
    <property type="match status" value="1"/>
</dbReference>
<dbReference type="GO" id="GO:0060090">
    <property type="term" value="F:molecular adaptor activity"/>
    <property type="evidence" value="ECO:0007669"/>
    <property type="project" value="InterPro"/>
</dbReference>
<sequence length="295" mass="31816">MGKTGWAALKGISQSAAFSWLATTDEKGVGICPAPSTFVGAILLTSPPKLVRSCAEVPCALPGTFAVSLRVGVCASSAWLSESPALAPPPPLPRRMSLPFLTEFSRITFPLPHFHLLFPSPLMSNVPTHARTHAHLNAPALSLCAFSCGSRASTLTSCFAAVSPLQSKIIILLTNSTSITMQQAYFGQQPMLPPGWQLSYTADGKPYYIDHNTKTTHWSIPPTAYEPYYSNGRGRGAGYRGGRQGVDRTKMKSKMCIYWEKNGNCAWGDRCAFAHGAEELRNPANQPRNDAPTSA</sequence>
<dbReference type="GO" id="GO:0035329">
    <property type="term" value="P:hippo signaling"/>
    <property type="evidence" value="ECO:0007669"/>
    <property type="project" value="InterPro"/>
</dbReference>
<dbReference type="Pfam" id="PF00397">
    <property type="entry name" value="WW"/>
    <property type="match status" value="1"/>
</dbReference>
<dbReference type="Pfam" id="PF00642">
    <property type="entry name" value="zf-CCCH"/>
    <property type="match status" value="1"/>
</dbReference>
<evidence type="ECO:0000256" key="5">
    <source>
        <dbReference type="ARBA" id="ARBA00022833"/>
    </source>
</evidence>
<keyword evidence="1" id="KW-0597">Phosphoprotein</keyword>
<dbReference type="InterPro" id="IPR036855">
    <property type="entry name" value="Znf_CCCH_sf"/>
</dbReference>
<dbReference type="GO" id="GO:0005829">
    <property type="term" value="C:cytosol"/>
    <property type="evidence" value="ECO:0007669"/>
    <property type="project" value="TreeGrafter"/>
</dbReference>
<dbReference type="Proteomes" id="UP000419144">
    <property type="component" value="Unassembled WGS sequence"/>
</dbReference>
<evidence type="ECO:0000256" key="2">
    <source>
        <dbReference type="ARBA" id="ARBA00022723"/>
    </source>
</evidence>
<evidence type="ECO:0000313" key="9">
    <source>
        <dbReference type="EMBL" id="GET89656.1"/>
    </source>
</evidence>
<comment type="caution">
    <text evidence="9">The sequence shown here is derived from an EMBL/GenBank/DDBJ whole genome shotgun (WGS) entry which is preliminary data.</text>
</comment>
<feature type="domain" description="WW" evidence="7">
    <location>
        <begin position="190"/>
        <end position="223"/>
    </location>
</feature>
<evidence type="ECO:0000256" key="3">
    <source>
        <dbReference type="ARBA" id="ARBA00022737"/>
    </source>
</evidence>
<dbReference type="GO" id="GO:0008270">
    <property type="term" value="F:zinc ion binding"/>
    <property type="evidence" value="ECO:0007669"/>
    <property type="project" value="UniProtKB-KW"/>
</dbReference>
<proteinExistence type="predicted"/>
<organism evidence="9 10">
    <name type="scientific">Leishmania tarentolae</name>
    <name type="common">Sauroleishmania tarentolae</name>
    <dbReference type="NCBI Taxonomy" id="5689"/>
    <lineage>
        <taxon>Eukaryota</taxon>
        <taxon>Discoba</taxon>
        <taxon>Euglenozoa</taxon>
        <taxon>Kinetoplastea</taxon>
        <taxon>Metakinetoplastina</taxon>
        <taxon>Trypanosomatida</taxon>
        <taxon>Trypanosomatidae</taxon>
        <taxon>Leishmaniinae</taxon>
        <taxon>Leishmania</taxon>
        <taxon>lizard Leishmania</taxon>
    </lineage>
</organism>
<dbReference type="OrthoDB" id="2020426at2759"/>
<dbReference type="InterPro" id="IPR036020">
    <property type="entry name" value="WW_dom_sf"/>
</dbReference>
<dbReference type="InterPro" id="IPR001202">
    <property type="entry name" value="WW_dom"/>
</dbReference>
<dbReference type="PROSITE" id="PS50103">
    <property type="entry name" value="ZF_C3H1"/>
    <property type="match status" value="1"/>
</dbReference>
<keyword evidence="5 6" id="KW-0862">Zinc</keyword>
<evidence type="ECO:0000259" key="8">
    <source>
        <dbReference type="PROSITE" id="PS50103"/>
    </source>
</evidence>
<dbReference type="VEuPathDB" id="TriTrypDB:LtaPh_2701300"/>
<dbReference type="PANTHER" id="PTHR47522">
    <property type="entry name" value="SALVADOR FAMILY WW DOMAIN-CONTAINING PROTEIN 1"/>
    <property type="match status" value="1"/>
</dbReference>
<dbReference type="CDD" id="cd00201">
    <property type="entry name" value="WW"/>
    <property type="match status" value="1"/>
</dbReference>
<reference evidence="9" key="1">
    <citation type="submission" date="2019-11" db="EMBL/GenBank/DDBJ databases">
        <title>Leishmania tarentolae CDS.</title>
        <authorList>
            <person name="Goto Y."/>
            <person name="Yamagishi J."/>
        </authorList>
    </citation>
    <scope>NUCLEOTIDE SEQUENCE [LARGE SCALE GENOMIC DNA]</scope>
    <source>
        <strain evidence="9">Parrot Tar II</strain>
    </source>
</reference>
<gene>
    <name evidence="9" type="ORF">LtaPh_2701300</name>
</gene>
<dbReference type="FunFam" id="4.10.1000.10:FF:000003">
    <property type="entry name" value="Zinc finger CCCH domain-containing protein"/>
    <property type="match status" value="1"/>
</dbReference>
<protein>
    <recommendedName>
        <fullName evidence="11">Zinc finger protein 2</fullName>
    </recommendedName>
</protein>
<dbReference type="PROSITE" id="PS50020">
    <property type="entry name" value="WW_DOMAIN_2"/>
    <property type="match status" value="1"/>
</dbReference>